<dbReference type="Proteomes" id="UP001148614">
    <property type="component" value="Unassembled WGS sequence"/>
</dbReference>
<accession>A0A9W8TP71</accession>
<evidence type="ECO:0000313" key="2">
    <source>
        <dbReference type="Proteomes" id="UP001148614"/>
    </source>
</evidence>
<dbReference type="Gene3D" id="2.60.40.2970">
    <property type="match status" value="1"/>
</dbReference>
<gene>
    <name evidence="1" type="ORF">NPX13_g2412</name>
</gene>
<protein>
    <submittedName>
        <fullName evidence="1">Uncharacterized protein</fullName>
    </submittedName>
</protein>
<organism evidence="1 2">
    <name type="scientific">Xylaria arbuscula</name>
    <dbReference type="NCBI Taxonomy" id="114810"/>
    <lineage>
        <taxon>Eukaryota</taxon>
        <taxon>Fungi</taxon>
        <taxon>Dikarya</taxon>
        <taxon>Ascomycota</taxon>
        <taxon>Pezizomycotina</taxon>
        <taxon>Sordariomycetes</taxon>
        <taxon>Xylariomycetidae</taxon>
        <taxon>Xylariales</taxon>
        <taxon>Xylariaceae</taxon>
        <taxon>Xylaria</taxon>
    </lineage>
</organism>
<name>A0A9W8TP71_9PEZI</name>
<reference evidence="1" key="1">
    <citation type="submission" date="2022-07" db="EMBL/GenBank/DDBJ databases">
        <title>Genome Sequence of Xylaria arbuscula.</title>
        <authorList>
            <person name="Buettner E."/>
        </authorList>
    </citation>
    <scope>NUCLEOTIDE SEQUENCE</scope>
    <source>
        <strain evidence="1">VT107</strain>
    </source>
</reference>
<comment type="caution">
    <text evidence="1">The sequence shown here is derived from an EMBL/GenBank/DDBJ whole genome shotgun (WGS) entry which is preliminary data.</text>
</comment>
<dbReference type="EMBL" id="JANPWZ010000251">
    <property type="protein sequence ID" value="KAJ3578153.1"/>
    <property type="molecule type" value="Genomic_DNA"/>
</dbReference>
<evidence type="ECO:0000313" key="1">
    <source>
        <dbReference type="EMBL" id="KAJ3578153.1"/>
    </source>
</evidence>
<dbReference type="AlphaFoldDB" id="A0A9W8TP71"/>
<proteinExistence type="predicted"/>
<sequence length="164" mass="17549">MAQPEFLANLQVDISQSTDSPHTLSVSVTNTHPSVPVTILKWNSPLDPAALGLGLLEIVPAGGTEPIQIQTIKISRLMPPKAESLVTLRPLESAMNTVELREPMVPSDIWSAGPAKVTMKGRWMAVWPEITEEDLLSDTEKLKSVGAGAGSLVGEWESGSVEIS</sequence>
<dbReference type="VEuPathDB" id="FungiDB:F4678DRAFT_411740"/>
<keyword evidence="2" id="KW-1185">Reference proteome</keyword>